<dbReference type="NCBIfam" id="TIGR00066">
    <property type="entry name" value="g_glut_trans"/>
    <property type="match status" value="1"/>
</dbReference>
<comment type="catalytic activity">
    <reaction evidence="8 11">
        <text>an N-terminal (5-L-glutamyl)-[peptide] + an alpha-amino acid = 5-L-glutamyl amino acid + an N-terminal L-alpha-aminoacyl-[peptide]</text>
        <dbReference type="Rhea" id="RHEA:23904"/>
        <dbReference type="Rhea" id="RHEA-COMP:9780"/>
        <dbReference type="Rhea" id="RHEA-COMP:9795"/>
        <dbReference type="ChEBI" id="CHEBI:77644"/>
        <dbReference type="ChEBI" id="CHEBI:78597"/>
        <dbReference type="ChEBI" id="CHEBI:78599"/>
        <dbReference type="ChEBI" id="CHEBI:78608"/>
        <dbReference type="EC" id="2.3.2.2"/>
    </reaction>
</comment>
<organism evidence="12 13">
    <name type="scientific">Peribacillus simplex</name>
    <dbReference type="NCBI Taxonomy" id="1478"/>
    <lineage>
        <taxon>Bacteria</taxon>
        <taxon>Bacillati</taxon>
        <taxon>Bacillota</taxon>
        <taxon>Bacilli</taxon>
        <taxon>Bacillales</taxon>
        <taxon>Bacillaceae</taxon>
        <taxon>Peribacillus</taxon>
    </lineage>
</organism>
<dbReference type="SUPFAM" id="SSF56235">
    <property type="entry name" value="N-terminal nucleophile aminohydrolases (Ntn hydrolases)"/>
    <property type="match status" value="1"/>
</dbReference>
<dbReference type="EC" id="2.3.2.2" evidence="11"/>
<evidence type="ECO:0000256" key="7">
    <source>
        <dbReference type="ARBA" id="ARBA00023315"/>
    </source>
</evidence>
<feature type="binding site" evidence="10">
    <location>
        <position position="486"/>
    </location>
    <ligand>
        <name>L-glutamate</name>
        <dbReference type="ChEBI" id="CHEBI:29985"/>
    </ligand>
</feature>
<protein>
    <recommendedName>
        <fullName evidence="11">Glutathione hydrolase proenzyme</fullName>
        <ecNumber evidence="11">2.3.2.2</ecNumber>
        <ecNumber evidence="11">3.4.19.13</ecNumber>
    </recommendedName>
    <component>
        <recommendedName>
            <fullName evidence="11">Glutathione hydrolase large chain</fullName>
        </recommendedName>
    </component>
    <component>
        <recommendedName>
            <fullName evidence="11">Glutathione hydrolase small chain</fullName>
        </recommendedName>
    </component>
</protein>
<keyword evidence="7 11" id="KW-0012">Acyltransferase</keyword>
<dbReference type="EMBL" id="VNKI01000007">
    <property type="protein sequence ID" value="TVX79489.1"/>
    <property type="molecule type" value="Genomic_DNA"/>
</dbReference>
<dbReference type="InterPro" id="IPR043138">
    <property type="entry name" value="GGT_lsub"/>
</dbReference>
<sequence length="588" mass="65056">MTRFSFHSNISLSFWQIKGLNNGGIILENNNENIKDKDYKRETATGNAGMVVTAHPVATSIGEKILREGGNAVDAAVAIQFALNIVEPMMTGIGGSGFLMVYNAKDKETKIYDGHVRAPKAAHRDMFLDENGEVIPFKERSIKATAVGIPGILKAMDEALAENGSKPLADLIEPSIEFAEKGVPVNWVLCDALKNFEYRLGDEARKFFMPNGKPYQDGDLLIKEKLANTYRILQREGISAFYEGEIGEGIISCIQELGGFMELSDLKDYKATIDVPIYGTYKDYRIASSNAPSAGGFTVIQILKILESFHLEQYDVRSWEKYYLIAEAMRLAFTDKKAFLADPEFAELPLAGLMHDEYISKRRSFINFKARNNAIDFGNPWIYDSVQQREVIPQPNEEDISETTHFTVRDRWGNIAACTSTVEHPFGSGIMVSDYGFMLNNELTDFDSIPGGMNEVQPNKRPVSCKSPTIIFKDGEPILTLGSPGGPTIISSVVQTIINVLDLKMDLKAAIEEPRIFTPMGPHIEWEPGMDMTSKGHLEAMGFAFNEVPHSIGNVQAIQINPDGSNYGAADSSREGCAMGLDETDYKS</sequence>
<evidence type="ECO:0000256" key="8">
    <source>
        <dbReference type="ARBA" id="ARBA00047417"/>
    </source>
</evidence>
<dbReference type="GO" id="GO:0006750">
    <property type="term" value="P:glutathione biosynthetic process"/>
    <property type="evidence" value="ECO:0007669"/>
    <property type="project" value="UniProtKB-KW"/>
</dbReference>
<comment type="caution">
    <text evidence="12">The sequence shown here is derived from an EMBL/GenBank/DDBJ whole genome shotgun (WGS) entry which is preliminary data.</text>
</comment>
<comment type="PTM">
    <text evidence="11">Cleaved by autocatalysis into a large and a small subunit.</text>
</comment>
<evidence type="ECO:0000313" key="13">
    <source>
        <dbReference type="Proteomes" id="UP000317770"/>
    </source>
</evidence>
<evidence type="ECO:0000256" key="9">
    <source>
        <dbReference type="PIRSR" id="PIRSR600101-1"/>
    </source>
</evidence>
<dbReference type="Gene3D" id="1.10.246.130">
    <property type="match status" value="1"/>
</dbReference>
<feature type="binding site" evidence="10">
    <location>
        <position position="445"/>
    </location>
    <ligand>
        <name>L-glutamate</name>
        <dbReference type="ChEBI" id="CHEBI:29985"/>
    </ligand>
</feature>
<reference evidence="12 13" key="1">
    <citation type="submission" date="2019-07" db="EMBL/GenBank/DDBJ databases">
        <title>Genome assembly of Bacillus simplex strain GGC-P6A.</title>
        <authorList>
            <person name="Jennings M.E."/>
            <person name="Barton H.A."/>
        </authorList>
    </citation>
    <scope>NUCLEOTIDE SEQUENCE [LARGE SCALE GENOMIC DNA]</scope>
    <source>
        <strain evidence="12 13">GGC-P6A</strain>
    </source>
</reference>
<dbReference type="InterPro" id="IPR043137">
    <property type="entry name" value="GGT_ssub_C"/>
</dbReference>
<dbReference type="Proteomes" id="UP000317770">
    <property type="component" value="Unassembled WGS sequence"/>
</dbReference>
<dbReference type="InterPro" id="IPR000101">
    <property type="entry name" value="GGT_peptidase"/>
</dbReference>
<dbReference type="AlphaFoldDB" id="A0A8B5XWR6"/>
<comment type="pathway">
    <text evidence="11">Sulfur metabolism; glutathione metabolism.</text>
</comment>
<evidence type="ECO:0000256" key="11">
    <source>
        <dbReference type="RuleBase" id="RU368036"/>
    </source>
</evidence>
<keyword evidence="4 11" id="KW-0808">Transferase</keyword>
<dbReference type="InterPro" id="IPR051792">
    <property type="entry name" value="GGT_bact"/>
</dbReference>
<dbReference type="EC" id="3.4.19.13" evidence="11"/>
<dbReference type="InterPro" id="IPR029055">
    <property type="entry name" value="Ntn_hydrolases_N"/>
</dbReference>
<comment type="subunit">
    <text evidence="11">This enzyme consists of two polypeptide chains, which are synthesized in precursor form from a single polypeptide.</text>
</comment>
<gene>
    <name evidence="12" type="primary">ggt</name>
    <name evidence="12" type="ORF">FQP34_14955</name>
</gene>
<keyword evidence="11" id="KW-0317">Glutathione biosynthesis</keyword>
<comment type="catalytic activity">
    <reaction evidence="1 11">
        <text>an S-substituted glutathione + H2O = an S-substituted L-cysteinylglycine + L-glutamate</text>
        <dbReference type="Rhea" id="RHEA:59468"/>
        <dbReference type="ChEBI" id="CHEBI:15377"/>
        <dbReference type="ChEBI" id="CHEBI:29985"/>
        <dbReference type="ChEBI" id="CHEBI:90779"/>
        <dbReference type="ChEBI" id="CHEBI:143103"/>
        <dbReference type="EC" id="3.4.19.13"/>
    </reaction>
</comment>
<evidence type="ECO:0000256" key="5">
    <source>
        <dbReference type="ARBA" id="ARBA00022801"/>
    </source>
</evidence>
<dbReference type="PANTHER" id="PTHR43199">
    <property type="entry name" value="GLUTATHIONE HYDROLASE"/>
    <property type="match status" value="1"/>
</dbReference>
<evidence type="ECO:0000256" key="1">
    <source>
        <dbReference type="ARBA" id="ARBA00001049"/>
    </source>
</evidence>
<name>A0A8B5XWR6_9BACI</name>
<evidence type="ECO:0000256" key="6">
    <source>
        <dbReference type="ARBA" id="ARBA00023145"/>
    </source>
</evidence>
<dbReference type="Pfam" id="PF01019">
    <property type="entry name" value="G_glu_transpept"/>
    <property type="match status" value="1"/>
</dbReference>
<feature type="active site" description="Nucleophile" evidence="9">
    <location>
        <position position="403"/>
    </location>
</feature>
<evidence type="ECO:0000256" key="2">
    <source>
        <dbReference type="ARBA" id="ARBA00001089"/>
    </source>
</evidence>
<keyword evidence="5 11" id="KW-0378">Hydrolase</keyword>
<evidence type="ECO:0000256" key="3">
    <source>
        <dbReference type="ARBA" id="ARBA00009381"/>
    </source>
</evidence>
<comment type="similarity">
    <text evidence="3 11">Belongs to the gamma-glutamyltransferase family.</text>
</comment>
<dbReference type="PANTHER" id="PTHR43199:SF1">
    <property type="entry name" value="GLUTATHIONE HYDROLASE PROENZYME"/>
    <property type="match status" value="1"/>
</dbReference>
<dbReference type="GO" id="GO:0103068">
    <property type="term" value="F:leukotriene C4 gamma-glutamyl transferase activity"/>
    <property type="evidence" value="ECO:0007669"/>
    <property type="project" value="UniProtKB-EC"/>
</dbReference>
<dbReference type="UniPathway" id="UPA00204"/>
<dbReference type="Gene3D" id="3.60.20.40">
    <property type="match status" value="1"/>
</dbReference>
<dbReference type="PRINTS" id="PR01210">
    <property type="entry name" value="GGTRANSPTASE"/>
</dbReference>
<accession>A0A8B5XWR6</accession>
<evidence type="ECO:0000256" key="10">
    <source>
        <dbReference type="PIRSR" id="PIRSR600101-2"/>
    </source>
</evidence>
<comment type="catalytic activity">
    <reaction evidence="2 11">
        <text>glutathione + H2O = L-cysteinylglycine + L-glutamate</text>
        <dbReference type="Rhea" id="RHEA:28807"/>
        <dbReference type="ChEBI" id="CHEBI:15377"/>
        <dbReference type="ChEBI" id="CHEBI:29985"/>
        <dbReference type="ChEBI" id="CHEBI:57925"/>
        <dbReference type="ChEBI" id="CHEBI:61694"/>
        <dbReference type="EC" id="3.4.19.13"/>
    </reaction>
</comment>
<keyword evidence="6 11" id="KW-0865">Zymogen</keyword>
<dbReference type="GO" id="GO:0006751">
    <property type="term" value="P:glutathione catabolic process"/>
    <property type="evidence" value="ECO:0007669"/>
    <property type="project" value="UniProtKB-UniRule"/>
</dbReference>
<evidence type="ECO:0000313" key="12">
    <source>
        <dbReference type="EMBL" id="TVX79489.1"/>
    </source>
</evidence>
<proteinExistence type="inferred from homology"/>
<evidence type="ECO:0000256" key="4">
    <source>
        <dbReference type="ARBA" id="ARBA00022679"/>
    </source>
</evidence>
<dbReference type="GO" id="GO:0036374">
    <property type="term" value="F:glutathione hydrolase activity"/>
    <property type="evidence" value="ECO:0007669"/>
    <property type="project" value="UniProtKB-UniRule"/>
</dbReference>